<gene>
    <name evidence="1" type="ORF">CPter91_2299</name>
</gene>
<organism evidence="1 2">
    <name type="scientific">Collimonas pratensis</name>
    <dbReference type="NCBI Taxonomy" id="279113"/>
    <lineage>
        <taxon>Bacteria</taxon>
        <taxon>Pseudomonadati</taxon>
        <taxon>Pseudomonadota</taxon>
        <taxon>Betaproteobacteria</taxon>
        <taxon>Burkholderiales</taxon>
        <taxon>Oxalobacteraceae</taxon>
        <taxon>Collimonas</taxon>
    </lineage>
</organism>
<dbReference type="STRING" id="279113.CPter91_2299"/>
<dbReference type="AlphaFoldDB" id="A0A127Q4U0"/>
<dbReference type="PATRIC" id="fig|279113.9.peg.2274"/>
<sequence>MSESSPIFILSRRFDFRNITNIDLLLICCGNIDNCGPGDASFIGPVNF</sequence>
<evidence type="ECO:0000313" key="1">
    <source>
        <dbReference type="EMBL" id="AMP04662.1"/>
    </source>
</evidence>
<dbReference type="EMBL" id="CP013234">
    <property type="protein sequence ID" value="AMP04662.1"/>
    <property type="molecule type" value="Genomic_DNA"/>
</dbReference>
<dbReference type="Proteomes" id="UP000074561">
    <property type="component" value="Chromosome"/>
</dbReference>
<reference evidence="1 2" key="1">
    <citation type="submission" date="2015-11" db="EMBL/GenBank/DDBJ databases">
        <title>Exploring the genomic traits of fungus-feeding bacterial genus Collimonas.</title>
        <authorList>
            <person name="Song C."/>
            <person name="Schmidt R."/>
            <person name="de Jager V."/>
            <person name="Krzyzanowska D."/>
            <person name="Jongedijk E."/>
            <person name="Cankar K."/>
            <person name="Beekwilder J."/>
            <person name="van Veen A."/>
            <person name="de Boer W."/>
            <person name="van Veen J.A."/>
            <person name="Garbeva P."/>
        </authorList>
    </citation>
    <scope>NUCLEOTIDE SEQUENCE [LARGE SCALE GENOMIC DNA]</scope>
    <source>
        <strain evidence="1 2">Ter91</strain>
    </source>
</reference>
<protein>
    <submittedName>
        <fullName evidence="1">Uncharacterized protein</fullName>
    </submittedName>
</protein>
<name>A0A127Q4U0_9BURK</name>
<evidence type="ECO:0000313" key="2">
    <source>
        <dbReference type="Proteomes" id="UP000074561"/>
    </source>
</evidence>
<dbReference type="KEGG" id="cpra:CPter91_2299"/>
<proteinExistence type="predicted"/>
<accession>A0A127Q4U0</accession>